<feature type="transmembrane region" description="Helical" evidence="1">
    <location>
        <begin position="190"/>
        <end position="214"/>
    </location>
</feature>
<dbReference type="EMBL" id="CP019717">
    <property type="protein sequence ID" value="QHZ53490.1"/>
    <property type="molecule type" value="Genomic_DNA"/>
</dbReference>
<evidence type="ECO:0000313" key="4">
    <source>
        <dbReference type="Proteomes" id="UP000239833"/>
    </source>
</evidence>
<dbReference type="STRING" id="147375.BXP28_14235"/>
<reference evidence="4" key="1">
    <citation type="submission" date="2017-02" db="EMBL/GenBank/DDBJ databases">
        <title>Delineation of Paenibacillus larvae strains originating from foulbrood outbreaks.</title>
        <authorList>
            <person name="Beims H."/>
            <person name="Bunk B."/>
            <person name="Sproeer C."/>
            <person name="Mohr K.I."/>
            <person name="Pradella S."/>
            <person name="Guenther G."/>
            <person name="Rohde M."/>
            <person name="von der Ohe W."/>
            <person name="Steinert M."/>
        </authorList>
    </citation>
    <scope>NUCLEOTIDE SEQUENCE [LARGE SCALE GENOMIC DNA]</scope>
    <source>
        <strain evidence="4">Eric_III</strain>
    </source>
</reference>
<dbReference type="Pfam" id="PF12679">
    <property type="entry name" value="ABC2_membrane_2"/>
    <property type="match status" value="1"/>
</dbReference>
<feature type="transmembrane region" description="Helical" evidence="1">
    <location>
        <begin position="275"/>
        <end position="297"/>
    </location>
</feature>
<feature type="transmembrane region" description="Helical" evidence="1">
    <location>
        <begin position="142"/>
        <end position="170"/>
    </location>
</feature>
<evidence type="ECO:0000313" key="5">
    <source>
        <dbReference type="Proteomes" id="UP000464330"/>
    </source>
</evidence>
<keyword evidence="1" id="KW-0472">Membrane</keyword>
<dbReference type="Proteomes" id="UP000464330">
    <property type="component" value="Chromosome"/>
</dbReference>
<dbReference type="GO" id="GO:0140359">
    <property type="term" value="F:ABC-type transporter activity"/>
    <property type="evidence" value="ECO:0007669"/>
    <property type="project" value="InterPro"/>
</dbReference>
<dbReference type="Proteomes" id="UP000239833">
    <property type="component" value="Chromosome"/>
</dbReference>
<accession>A0A8B6WXI9</accession>
<keyword evidence="1" id="KW-1133">Transmembrane helix</keyword>
<evidence type="ECO:0000256" key="1">
    <source>
        <dbReference type="SAM" id="Phobius"/>
    </source>
</evidence>
<keyword evidence="1" id="KW-0812">Transmembrane</keyword>
<dbReference type="AlphaFoldDB" id="A0A2L1TIH7"/>
<dbReference type="PANTHER" id="PTHR37305:SF1">
    <property type="entry name" value="MEMBRANE PROTEIN"/>
    <property type="match status" value="1"/>
</dbReference>
<evidence type="ECO:0000313" key="2">
    <source>
        <dbReference type="EMBL" id="AVF28258.1"/>
    </source>
</evidence>
<protein>
    <submittedName>
        <fullName evidence="2">Putative membrane protein</fullName>
    </submittedName>
</protein>
<evidence type="ECO:0000313" key="3">
    <source>
        <dbReference type="EMBL" id="QHZ53490.1"/>
    </source>
</evidence>
<dbReference type="GO" id="GO:0005886">
    <property type="term" value="C:plasma membrane"/>
    <property type="evidence" value="ECO:0007669"/>
    <property type="project" value="UniProtKB-SubCell"/>
</dbReference>
<name>A0A2L1TIH7_9BACL</name>
<dbReference type="PANTHER" id="PTHR37305">
    <property type="entry name" value="INTEGRAL MEMBRANE PROTEIN-RELATED"/>
    <property type="match status" value="1"/>
</dbReference>
<feature type="transmembrane region" description="Helical" evidence="1">
    <location>
        <begin position="21"/>
        <end position="39"/>
    </location>
</feature>
<feature type="transmembrane region" description="Helical" evidence="1">
    <location>
        <begin position="226"/>
        <end position="244"/>
    </location>
</feature>
<organism evidence="2 4">
    <name type="scientific">Paenibacillus larvae subsp. larvae</name>
    <dbReference type="NCBI Taxonomy" id="147375"/>
    <lineage>
        <taxon>Bacteria</taxon>
        <taxon>Bacillati</taxon>
        <taxon>Bacillota</taxon>
        <taxon>Bacilli</taxon>
        <taxon>Bacillales</taxon>
        <taxon>Paenibacillaceae</taxon>
        <taxon>Paenibacillus</taxon>
    </lineage>
</organism>
<accession>A0A2L1TIH7</accession>
<sequence>MIKLLNLICNEQMKTYRRAQTWVMAILLIGLVVMMSLMMNDKAQKDWKTHTQETLQFYKQDDTANRPGAKEQVALLEARLDRNMPTSPLWQDVRQMSVLVSLITVFTVVVAADSVAGEFGGGTIKMLLIRPIRRWKILLSKYISSFLFTLAMLVLLFGTSILVSMFAHGFDFGHLAYLDLNSQGEVVERNILITIFSSYGLELISLIMIVTMAFMVSTLFRGSSMAIGISLFALFAGNSVTMMLKKFEWSKYLLFPNMNLSQYISGPLLYEGTTVLFSLLVLATYFIVFNVVSWTVFCKRDVAN</sequence>
<dbReference type="EMBL" id="CP019655">
    <property type="protein sequence ID" value="AVF28258.1"/>
    <property type="molecule type" value="Genomic_DNA"/>
</dbReference>
<gene>
    <name evidence="2" type="ORF">ERICIII_04192</name>
    <name evidence="3" type="ORF">ERICV_04444</name>
</gene>
<reference evidence="2 5" key="2">
    <citation type="journal article" date="2020" name="Int. J. Med. Microbiol.">
        <title>Discovery of Paenibacillus larvae ERIC V: Phenotypic and genomic comparison to genotypes ERIC I-IV reveal different inventories of virulence factors which correlate with epidemiological prevalences of American Foulbrood.</title>
        <authorList>
            <person name="Beims H."/>
            <person name="Bunk B."/>
            <person name="Erler S."/>
            <person name="Mohr K.I."/>
            <person name="Sproer C."/>
            <person name="Pradella S."/>
            <person name="Gunther G."/>
            <person name="Rohde M."/>
            <person name="von der Ohe W."/>
            <person name="Steinert M."/>
        </authorList>
    </citation>
    <scope>NUCLEOTIDE SEQUENCE</scope>
    <source>
        <strain evidence="2">Eric_III</strain>
        <strain evidence="3">Eric_V</strain>
    </source>
</reference>
<accession>A0A6C0QY28</accession>
<proteinExistence type="predicted"/>
<feature type="transmembrane region" description="Helical" evidence="1">
    <location>
        <begin position="98"/>
        <end position="121"/>
    </location>
</feature>